<dbReference type="Pfam" id="PF00903">
    <property type="entry name" value="Glyoxalase"/>
    <property type="match status" value="1"/>
</dbReference>
<evidence type="ECO:0000313" key="2">
    <source>
        <dbReference type="EMBL" id="MBB4844607.1"/>
    </source>
</evidence>
<sequence>MSMKNPPAGWPRLSSTLFYDKAETAIDWLVEAFGFEIALKVMSPDGSHVLHSQLMFGEALIMVGEGGAHREPKFGIPCRSPLQLGGANSQCLMLFVDDVDAHCEQARAAGAEIIAEPTLHDYGPEYWADRSYGAKDPDGHMWWFTQRVRDPA</sequence>
<dbReference type="Proteomes" id="UP000562027">
    <property type="component" value="Unassembled WGS sequence"/>
</dbReference>
<evidence type="ECO:0000313" key="3">
    <source>
        <dbReference type="Proteomes" id="UP000562027"/>
    </source>
</evidence>
<dbReference type="Gene3D" id="3.30.720.110">
    <property type="match status" value="1"/>
</dbReference>
<dbReference type="Gene3D" id="3.30.720.120">
    <property type="match status" value="1"/>
</dbReference>
<evidence type="ECO:0000259" key="1">
    <source>
        <dbReference type="PROSITE" id="PS51819"/>
    </source>
</evidence>
<comment type="caution">
    <text evidence="2">The sequence shown here is derived from an EMBL/GenBank/DDBJ whole genome shotgun (WGS) entry which is preliminary data.</text>
</comment>
<dbReference type="InterPro" id="IPR029068">
    <property type="entry name" value="Glyas_Bleomycin-R_OHBP_Dase"/>
</dbReference>
<dbReference type="PROSITE" id="PS51819">
    <property type="entry name" value="VOC"/>
    <property type="match status" value="1"/>
</dbReference>
<protein>
    <submittedName>
        <fullName evidence="2">Putative glyoxalase superfamily protein PhnB</fullName>
    </submittedName>
</protein>
<name>A0A840LH58_9BURK</name>
<accession>A0A840LH58</accession>
<dbReference type="PANTHER" id="PTHR34109">
    <property type="entry name" value="BNAUNNG04460D PROTEIN-RELATED"/>
    <property type="match status" value="1"/>
</dbReference>
<proteinExistence type="predicted"/>
<dbReference type="InterPro" id="IPR004360">
    <property type="entry name" value="Glyas_Fos-R_dOase_dom"/>
</dbReference>
<feature type="domain" description="VOC" evidence="1">
    <location>
        <begin position="11"/>
        <end position="147"/>
    </location>
</feature>
<reference evidence="2 3" key="1">
    <citation type="submission" date="2020-08" db="EMBL/GenBank/DDBJ databases">
        <title>Functional genomics of gut bacteria from endangered species of beetles.</title>
        <authorList>
            <person name="Carlos-Shanley C."/>
        </authorList>
    </citation>
    <scope>NUCLEOTIDE SEQUENCE [LARGE SCALE GENOMIC DNA]</scope>
    <source>
        <strain evidence="2 3">S00239</strain>
    </source>
</reference>
<dbReference type="RefSeq" id="WP_221439626.1">
    <property type="nucleotide sequence ID" value="NZ_JACHLP010000006.1"/>
</dbReference>
<gene>
    <name evidence="2" type="ORF">HNP55_003151</name>
</gene>
<dbReference type="PANTHER" id="PTHR34109:SF1">
    <property type="entry name" value="VOC DOMAIN-CONTAINING PROTEIN"/>
    <property type="match status" value="1"/>
</dbReference>
<keyword evidence="3" id="KW-1185">Reference proteome</keyword>
<dbReference type="SUPFAM" id="SSF54593">
    <property type="entry name" value="Glyoxalase/Bleomycin resistance protein/Dihydroxybiphenyl dioxygenase"/>
    <property type="match status" value="1"/>
</dbReference>
<dbReference type="InterPro" id="IPR037523">
    <property type="entry name" value="VOC_core"/>
</dbReference>
<dbReference type="EMBL" id="JACHLP010000006">
    <property type="protein sequence ID" value="MBB4844607.1"/>
    <property type="molecule type" value="Genomic_DNA"/>
</dbReference>
<organism evidence="2 3">
    <name type="scientific">Roseateles oligotrophus</name>
    <dbReference type="NCBI Taxonomy" id="1769250"/>
    <lineage>
        <taxon>Bacteria</taxon>
        <taxon>Pseudomonadati</taxon>
        <taxon>Pseudomonadota</taxon>
        <taxon>Betaproteobacteria</taxon>
        <taxon>Burkholderiales</taxon>
        <taxon>Sphaerotilaceae</taxon>
        <taxon>Roseateles</taxon>
    </lineage>
</organism>
<dbReference type="AlphaFoldDB" id="A0A840LH58"/>